<dbReference type="EMBL" id="CP033970">
    <property type="protein sequence ID" value="AZG16136.1"/>
    <property type="molecule type" value="Genomic_DNA"/>
</dbReference>
<dbReference type="RefSeq" id="WP_124685867.1">
    <property type="nucleotide sequence ID" value="NZ_CP033970.1"/>
</dbReference>
<evidence type="ECO:0000313" key="2">
    <source>
        <dbReference type="Proteomes" id="UP000270411"/>
    </source>
</evidence>
<dbReference type="AlphaFoldDB" id="A0A3G8H6T3"/>
<organism evidence="1 2">
    <name type="scientific">Cupriavidus pauculus</name>
    <dbReference type="NCBI Taxonomy" id="82633"/>
    <lineage>
        <taxon>Bacteria</taxon>
        <taxon>Pseudomonadati</taxon>
        <taxon>Pseudomonadota</taxon>
        <taxon>Betaproteobacteria</taxon>
        <taxon>Burkholderiales</taxon>
        <taxon>Burkholderiaceae</taxon>
        <taxon>Cupriavidus</taxon>
    </lineage>
</organism>
<name>A0A3G8H6T3_9BURK</name>
<dbReference type="OrthoDB" id="573467at2"/>
<proteinExistence type="predicted"/>
<protein>
    <submittedName>
        <fullName evidence="1">Uncharacterized protein</fullName>
    </submittedName>
</protein>
<sequence length="94" mass="10695">MGRSHPPTSLPAELDALPTTQVSEFVRDFALAHDVRFQRTALDDWTEAVTRASGDDVSLDATEKLLVALKKRHLINGRQMARLMTNHMRERKRV</sequence>
<evidence type="ECO:0000313" key="1">
    <source>
        <dbReference type="EMBL" id="AZG16136.1"/>
    </source>
</evidence>
<dbReference type="KEGG" id="cpau:EHF44_22250"/>
<dbReference type="Proteomes" id="UP000270411">
    <property type="component" value="Chromosome 2"/>
</dbReference>
<reference evidence="2" key="1">
    <citation type="submission" date="2018-11" db="EMBL/GenBank/DDBJ databases">
        <title>FDA dAtabase for Regulatory Grade micrObial Sequences (FDA-ARGOS): Supporting development and validation of Infectious Disease Dx tests.</title>
        <authorList>
            <person name="Goldberg B."/>
            <person name="Campos J."/>
            <person name="Tallon L."/>
            <person name="Sadzewicz L."/>
            <person name="Zhao X."/>
            <person name="Vavikolanu K."/>
            <person name="Mehta A."/>
            <person name="Aluvathingal J."/>
            <person name="Nadendla S."/>
            <person name="Geyer C."/>
            <person name="Nandy P."/>
            <person name="Yan Y."/>
            <person name="Sichtig H."/>
        </authorList>
    </citation>
    <scope>NUCLEOTIDE SEQUENCE [LARGE SCALE GENOMIC DNA]</scope>
    <source>
        <strain evidence="2">FDAARGOS_614</strain>
    </source>
</reference>
<accession>A0A3G8H6T3</accession>
<gene>
    <name evidence="1" type="ORF">EHF44_22250</name>
</gene>